<dbReference type="RefSeq" id="WP_089083634.1">
    <property type="nucleotide sequence ID" value="NZ_AP018823.1"/>
</dbReference>
<evidence type="ECO:0000313" key="8">
    <source>
        <dbReference type="EMBL" id="BBF87180.1"/>
    </source>
</evidence>
<name>A0A3G9GH33_9NEIS</name>
<organism evidence="8 9">
    <name type="scientific">Aquitalea magnusonii</name>
    <dbReference type="NCBI Taxonomy" id="332411"/>
    <lineage>
        <taxon>Bacteria</taxon>
        <taxon>Pseudomonadati</taxon>
        <taxon>Pseudomonadota</taxon>
        <taxon>Betaproteobacteria</taxon>
        <taxon>Neisseriales</taxon>
        <taxon>Chromobacteriaceae</taxon>
        <taxon>Aquitalea</taxon>
    </lineage>
</organism>
<evidence type="ECO:0000256" key="1">
    <source>
        <dbReference type="ARBA" id="ARBA00022448"/>
    </source>
</evidence>
<dbReference type="GO" id="GO:0005524">
    <property type="term" value="F:ATP binding"/>
    <property type="evidence" value="ECO:0007669"/>
    <property type="project" value="UniProtKB-KW"/>
</dbReference>
<dbReference type="AlphaFoldDB" id="A0A3G9GH33"/>
<proteinExistence type="predicted"/>
<protein>
    <submittedName>
        <fullName evidence="8">Predicted sugar ABC transport system, ATP-binding protein YphE</fullName>
    </submittedName>
</protein>
<dbReference type="EMBL" id="AP018823">
    <property type="protein sequence ID" value="BBF87180.1"/>
    <property type="molecule type" value="Genomic_DNA"/>
</dbReference>
<dbReference type="SUPFAM" id="SSF52540">
    <property type="entry name" value="P-loop containing nucleoside triphosphate hydrolases"/>
    <property type="match status" value="2"/>
</dbReference>
<dbReference type="PROSITE" id="PS00211">
    <property type="entry name" value="ABC_TRANSPORTER_1"/>
    <property type="match status" value="1"/>
</dbReference>
<evidence type="ECO:0000256" key="4">
    <source>
        <dbReference type="ARBA" id="ARBA00022737"/>
    </source>
</evidence>
<dbReference type="InterPro" id="IPR003439">
    <property type="entry name" value="ABC_transporter-like_ATP-bd"/>
</dbReference>
<keyword evidence="3" id="KW-0762">Sugar transport</keyword>
<dbReference type="InterPro" id="IPR017871">
    <property type="entry name" value="ABC_transporter-like_CS"/>
</dbReference>
<reference evidence="9" key="1">
    <citation type="journal article" date="2017" name="Biotechnol. Biofuels">
        <title>Evaluation of environmental bacterial communities as a factor affecting the growth of duckweed Lemna minor.</title>
        <authorList>
            <person name="Ishizawa H."/>
            <person name="Kuroda M."/>
            <person name="Morikawa M."/>
            <person name="Ike M."/>
        </authorList>
    </citation>
    <scope>NUCLEOTIDE SEQUENCE [LARGE SCALE GENOMIC DNA]</scope>
    <source>
        <strain evidence="9">H3</strain>
    </source>
</reference>
<dbReference type="CDD" id="cd03215">
    <property type="entry name" value="ABC_Carb_Monos_II"/>
    <property type="match status" value="1"/>
</dbReference>
<keyword evidence="2" id="KW-0472">Membrane</keyword>
<keyword evidence="1" id="KW-0813">Transport</keyword>
<gene>
    <name evidence="8" type="ORF">DLM_3594</name>
</gene>
<dbReference type="KEGG" id="amah:DLM_3594"/>
<keyword evidence="4" id="KW-0677">Repeat</keyword>
<keyword evidence="5" id="KW-0547">Nucleotide-binding</keyword>
<evidence type="ECO:0000256" key="5">
    <source>
        <dbReference type="ARBA" id="ARBA00022741"/>
    </source>
</evidence>
<dbReference type="OrthoDB" id="9776369at2"/>
<dbReference type="PANTHER" id="PTHR43790">
    <property type="entry name" value="CARBOHYDRATE TRANSPORT ATP-BINDING PROTEIN MG119-RELATED"/>
    <property type="match status" value="1"/>
</dbReference>
<dbReference type="Pfam" id="PF00005">
    <property type="entry name" value="ABC_tran"/>
    <property type="match status" value="2"/>
</dbReference>
<evidence type="ECO:0000256" key="6">
    <source>
        <dbReference type="ARBA" id="ARBA00022840"/>
    </source>
</evidence>
<evidence type="ECO:0000256" key="3">
    <source>
        <dbReference type="ARBA" id="ARBA00022597"/>
    </source>
</evidence>
<evidence type="ECO:0000313" key="9">
    <source>
        <dbReference type="Proteomes" id="UP000198290"/>
    </source>
</evidence>
<dbReference type="Gene3D" id="3.40.50.300">
    <property type="entry name" value="P-loop containing nucleotide triphosphate hydrolases"/>
    <property type="match status" value="2"/>
</dbReference>
<reference evidence="8 9" key="2">
    <citation type="journal article" date="2017" name="Genome Announc.">
        <title>Draft genome sequence of Aquitalea magnusonii strain H3, a plant growth-promoting bacterium of duckweed Lemna minor.</title>
        <authorList>
            <person name="Ishizawa H."/>
            <person name="Kuroda M."/>
            <person name="Ike M."/>
        </authorList>
    </citation>
    <scope>NUCLEOTIDE SEQUENCE [LARGE SCALE GENOMIC DNA]</scope>
    <source>
        <strain evidence="8 9">H3</strain>
    </source>
</reference>
<keyword evidence="9" id="KW-1185">Reference proteome</keyword>
<sequence>MKNSSVASVVNGCKHYSGVVALDNVNFNIEKGEIRALLGKNGAGKSTLIKMLTGSETLDSGQVYLGGKQLKGSSATLTRHAAMMGVGVVYQELSLINELTVAENLYLGTWPKQYGLVSHAVMVKRAKQDMAGLGIMLDPNALVSTLSVAQKQLVEIVRIMKGMPKLVILDEPTSSLSSAEVELVINAVRKIAALGTAVIYVSHRMEEIRRLAHSATIMRDGRIIRDVDINNASTAQIVAYMLGHQNQLALSASSGSSGKPVLEVKNLQQGALLRNINFTLHQGEVIGIAGLLGAGRSELLQSIVGLRPIDAGTIKLNGREYTQPTYKKMLRNGIGYTPENRKEEGIVPMLGIDENIILTNFSLVSCYGILQWQRIKAAVTSVMQSMSVKAKNSYECIQNLSGGNQQKVVIGRWIYADSQILLLDEPTRGVDVEAKNQIYQIIRNLAKGGKSIIAVSSEVEELSLMCDRILLLQGGMIRREFTAPINEEQLLAEMLSSPHEGKG</sequence>
<dbReference type="CDD" id="cd03216">
    <property type="entry name" value="ABC_Carb_Monos_I"/>
    <property type="match status" value="1"/>
</dbReference>
<accession>A0A3G9GH33</accession>
<reference evidence="9" key="3">
    <citation type="journal article" date="2017" name="Plant Physiol. Biochem.">
        <title>Differential oxidative and antioxidative response of duckweed Lemna minor toward plant growth promoting/inhibiting bacteria.</title>
        <authorList>
            <person name="Ishizawa H."/>
            <person name="Kuroda M."/>
            <person name="Morikawa M."/>
            <person name="Ike M."/>
        </authorList>
    </citation>
    <scope>NUCLEOTIDE SEQUENCE [LARGE SCALE GENOMIC DNA]</scope>
    <source>
        <strain evidence="9">H3</strain>
    </source>
</reference>
<dbReference type="InterPro" id="IPR027417">
    <property type="entry name" value="P-loop_NTPase"/>
</dbReference>
<dbReference type="InterPro" id="IPR003593">
    <property type="entry name" value="AAA+_ATPase"/>
</dbReference>
<dbReference type="InterPro" id="IPR050107">
    <property type="entry name" value="ABC_carbohydrate_import_ATPase"/>
</dbReference>
<evidence type="ECO:0000256" key="2">
    <source>
        <dbReference type="ARBA" id="ARBA00022475"/>
    </source>
</evidence>
<dbReference type="PANTHER" id="PTHR43790:SF9">
    <property type="entry name" value="GALACTOFURANOSE TRANSPORTER ATP-BINDING PROTEIN YTFR"/>
    <property type="match status" value="1"/>
</dbReference>
<dbReference type="SMART" id="SM00382">
    <property type="entry name" value="AAA"/>
    <property type="match status" value="2"/>
</dbReference>
<feature type="domain" description="ABC transporter" evidence="7">
    <location>
        <begin position="256"/>
        <end position="499"/>
    </location>
</feature>
<keyword evidence="6 8" id="KW-0067">ATP-binding</keyword>
<dbReference type="Proteomes" id="UP000198290">
    <property type="component" value="Chromosome"/>
</dbReference>
<evidence type="ECO:0000259" key="7">
    <source>
        <dbReference type="PROSITE" id="PS50893"/>
    </source>
</evidence>
<keyword evidence="2" id="KW-1003">Cell membrane</keyword>
<dbReference type="PROSITE" id="PS50893">
    <property type="entry name" value="ABC_TRANSPORTER_2"/>
    <property type="match status" value="2"/>
</dbReference>
<dbReference type="GO" id="GO:0016887">
    <property type="term" value="F:ATP hydrolysis activity"/>
    <property type="evidence" value="ECO:0007669"/>
    <property type="project" value="InterPro"/>
</dbReference>
<feature type="domain" description="ABC transporter" evidence="7">
    <location>
        <begin position="1"/>
        <end position="245"/>
    </location>
</feature>